<evidence type="ECO:0000313" key="4">
    <source>
        <dbReference type="Proteomes" id="UP001272242"/>
    </source>
</evidence>
<dbReference type="Pfam" id="PF13439">
    <property type="entry name" value="Glyco_transf_4"/>
    <property type="match status" value="1"/>
</dbReference>
<dbReference type="EMBL" id="JAXBLV010000024">
    <property type="protein sequence ID" value="MDY3558313.1"/>
    <property type="molecule type" value="Genomic_DNA"/>
</dbReference>
<dbReference type="Proteomes" id="UP001272242">
    <property type="component" value="Unassembled WGS sequence"/>
</dbReference>
<evidence type="ECO:0000259" key="2">
    <source>
        <dbReference type="Pfam" id="PF13439"/>
    </source>
</evidence>
<protein>
    <submittedName>
        <fullName evidence="3">Glycosyltransferase family 4 protein</fullName>
    </submittedName>
</protein>
<accession>A0ABU5EWV7</accession>
<evidence type="ECO:0000259" key="1">
    <source>
        <dbReference type="Pfam" id="PF00534"/>
    </source>
</evidence>
<comment type="caution">
    <text evidence="3">The sequence shown here is derived from an EMBL/GenBank/DDBJ whole genome shotgun (WGS) entry which is preliminary data.</text>
</comment>
<dbReference type="PANTHER" id="PTHR12526">
    <property type="entry name" value="GLYCOSYLTRANSFERASE"/>
    <property type="match status" value="1"/>
</dbReference>
<organism evidence="3 4">
    <name type="scientific">Gemmata algarum</name>
    <dbReference type="NCBI Taxonomy" id="2975278"/>
    <lineage>
        <taxon>Bacteria</taxon>
        <taxon>Pseudomonadati</taxon>
        <taxon>Planctomycetota</taxon>
        <taxon>Planctomycetia</taxon>
        <taxon>Gemmatales</taxon>
        <taxon>Gemmataceae</taxon>
        <taxon>Gemmata</taxon>
    </lineage>
</organism>
<name>A0ABU5EWV7_9BACT</name>
<dbReference type="InterPro" id="IPR001296">
    <property type="entry name" value="Glyco_trans_1"/>
</dbReference>
<keyword evidence="4" id="KW-1185">Reference proteome</keyword>
<feature type="domain" description="Glycosyl transferase family 1" evidence="1">
    <location>
        <begin position="177"/>
        <end position="344"/>
    </location>
</feature>
<gene>
    <name evidence="3" type="ORF">R5W23_005008</name>
</gene>
<dbReference type="CDD" id="cd03801">
    <property type="entry name" value="GT4_PimA-like"/>
    <property type="match status" value="1"/>
</dbReference>
<dbReference type="SUPFAM" id="SSF53756">
    <property type="entry name" value="UDP-Glycosyltransferase/glycogen phosphorylase"/>
    <property type="match status" value="1"/>
</dbReference>
<dbReference type="Pfam" id="PF00534">
    <property type="entry name" value="Glycos_transf_1"/>
    <property type="match status" value="1"/>
</dbReference>
<dbReference type="Gene3D" id="3.40.50.2000">
    <property type="entry name" value="Glycogen Phosphorylase B"/>
    <property type="match status" value="2"/>
</dbReference>
<proteinExistence type="predicted"/>
<evidence type="ECO:0000313" key="3">
    <source>
        <dbReference type="EMBL" id="MDY3558313.1"/>
    </source>
</evidence>
<sequence>MLHIYAGNLYGGIERLLATFARERRLATQMEPAFALCFPGRLADELTAAGTPATLMGGVRFSRPWTLWRARWRLARLLRRQKFDVAVTHAAWPHAAFAGTVRRCGVPLVFWAHDPLTGGADAFESRAAAVPPALVIANSQFTAATCPNVFPKTRTEVVYLPVSPHEPVEPTAARAVRAELNTPAQDVVFLQACRLERWKGHSVLIEALGRLKHVPGWTAWVAGGAQKAGEAEYLAELSARAAELGIADRVRFLGQRSDVPRLLAAADVLCQPNSGPEPFGIAFVEALYAGRPVVTSDLGGGREVVDPSCGVLVPPGEPAAVAAALAELISDPARRAALGAGGPKRAEALCAPARQLDRVANLLQKVVL</sequence>
<feature type="domain" description="Glycosyltransferase subfamily 4-like N-terminal" evidence="2">
    <location>
        <begin position="11"/>
        <end position="164"/>
    </location>
</feature>
<reference evidence="4" key="1">
    <citation type="journal article" date="2023" name="Mar. Drugs">
        <title>Gemmata algarum, a Novel Planctomycete Isolated from an Algal Mat, Displays Antimicrobial Activity.</title>
        <authorList>
            <person name="Kumar G."/>
            <person name="Kallscheuer N."/>
            <person name="Kashif M."/>
            <person name="Ahamad S."/>
            <person name="Jagadeeshwari U."/>
            <person name="Pannikurungottu S."/>
            <person name="Haufschild T."/>
            <person name="Kabuu M."/>
            <person name="Sasikala C."/>
            <person name="Jogler C."/>
            <person name="Ramana C."/>
        </authorList>
    </citation>
    <scope>NUCLEOTIDE SEQUENCE [LARGE SCALE GENOMIC DNA]</scope>
    <source>
        <strain evidence="4">JC673</strain>
    </source>
</reference>
<dbReference type="InterPro" id="IPR028098">
    <property type="entry name" value="Glyco_trans_4-like_N"/>
</dbReference>